<dbReference type="AlphaFoldDB" id="A0A1Q3C065"/>
<accession>A0A1Q3C065</accession>
<dbReference type="Pfam" id="PF03931">
    <property type="entry name" value="Skp1_POZ"/>
    <property type="match status" value="1"/>
</dbReference>
<feature type="domain" description="SKP1 component POZ" evidence="5">
    <location>
        <begin position="18"/>
        <end position="77"/>
    </location>
</feature>
<dbReference type="EMBL" id="BDDD01001114">
    <property type="protein sequence ID" value="GAV73498.1"/>
    <property type="molecule type" value="Genomic_DNA"/>
</dbReference>
<evidence type="ECO:0000259" key="5">
    <source>
        <dbReference type="Pfam" id="PF03931"/>
    </source>
</evidence>
<comment type="caution">
    <text evidence="6">The sequence shown here is derived from an EMBL/GenBank/DDBJ whole genome shotgun (WGS) entry which is preliminary data.</text>
</comment>
<dbReference type="InterPro" id="IPR016072">
    <property type="entry name" value="Skp1_comp_dimer"/>
</dbReference>
<comment type="pathway">
    <text evidence="1">Protein modification; protein ubiquitination.</text>
</comment>
<dbReference type="UniPathway" id="UPA00143"/>
<proteinExistence type="inferred from homology"/>
<dbReference type="SUPFAM" id="SSF54695">
    <property type="entry name" value="POZ domain"/>
    <property type="match status" value="1"/>
</dbReference>
<sequence length="174" mass="19836">QTSKNPKTMSSSQPDTRIITLTTADDAVFHVSETVAMEMKIVKSFLEDNSEATESIPLPNVLSGPFSRIIEYVTHHLEFRDKSAKKEEIRSFDEGFLKGVSNDDLKELVVAANYLEIKELLDMLNQTVADRIKNKSVEYVRKFFGIESDFTEEEEAKIREEHAWAFEGVDPDDD</sequence>
<evidence type="ECO:0000259" key="4">
    <source>
        <dbReference type="Pfam" id="PF01466"/>
    </source>
</evidence>
<organism evidence="6 7">
    <name type="scientific">Cephalotus follicularis</name>
    <name type="common">Albany pitcher plant</name>
    <dbReference type="NCBI Taxonomy" id="3775"/>
    <lineage>
        <taxon>Eukaryota</taxon>
        <taxon>Viridiplantae</taxon>
        <taxon>Streptophyta</taxon>
        <taxon>Embryophyta</taxon>
        <taxon>Tracheophyta</taxon>
        <taxon>Spermatophyta</taxon>
        <taxon>Magnoliopsida</taxon>
        <taxon>eudicotyledons</taxon>
        <taxon>Gunneridae</taxon>
        <taxon>Pentapetalae</taxon>
        <taxon>rosids</taxon>
        <taxon>fabids</taxon>
        <taxon>Oxalidales</taxon>
        <taxon>Cephalotaceae</taxon>
        <taxon>Cephalotus</taxon>
    </lineage>
</organism>
<dbReference type="InterPro" id="IPR011333">
    <property type="entry name" value="SKP1/BTB/POZ_sf"/>
</dbReference>
<dbReference type="GO" id="GO:0009867">
    <property type="term" value="P:jasmonic acid mediated signaling pathway"/>
    <property type="evidence" value="ECO:0007669"/>
    <property type="project" value="UniProtKB-ARBA"/>
</dbReference>
<protein>
    <submittedName>
        <fullName evidence="6">Skp1 domain-containing protein/Skp1_POZ domain-containing protein</fullName>
    </submittedName>
</protein>
<dbReference type="SUPFAM" id="SSF81382">
    <property type="entry name" value="Skp1 dimerisation domain-like"/>
    <property type="match status" value="1"/>
</dbReference>
<dbReference type="Gene3D" id="3.30.710.10">
    <property type="entry name" value="Potassium Channel Kv1.1, Chain A"/>
    <property type="match status" value="1"/>
</dbReference>
<dbReference type="OrthoDB" id="2342932at2759"/>
<evidence type="ECO:0000313" key="6">
    <source>
        <dbReference type="EMBL" id="GAV73498.1"/>
    </source>
</evidence>
<dbReference type="Proteomes" id="UP000187406">
    <property type="component" value="Unassembled WGS sequence"/>
</dbReference>
<dbReference type="SMART" id="SM00512">
    <property type="entry name" value="Skp1"/>
    <property type="match status" value="1"/>
</dbReference>
<feature type="domain" description="SKP1 component dimerisation" evidence="4">
    <location>
        <begin position="118"/>
        <end position="165"/>
    </location>
</feature>
<name>A0A1Q3C065_CEPFO</name>
<dbReference type="InterPro" id="IPR016897">
    <property type="entry name" value="SKP1"/>
</dbReference>
<dbReference type="PANTHER" id="PTHR11165">
    <property type="entry name" value="SKP1"/>
    <property type="match status" value="1"/>
</dbReference>
<dbReference type="PIRSF" id="PIRSF028729">
    <property type="entry name" value="E3_ubiquit_lig_SCF_Skp"/>
    <property type="match status" value="1"/>
</dbReference>
<evidence type="ECO:0000256" key="3">
    <source>
        <dbReference type="ARBA" id="ARBA00022786"/>
    </source>
</evidence>
<evidence type="ECO:0000313" key="7">
    <source>
        <dbReference type="Proteomes" id="UP000187406"/>
    </source>
</evidence>
<evidence type="ECO:0000256" key="2">
    <source>
        <dbReference type="ARBA" id="ARBA00009993"/>
    </source>
</evidence>
<comment type="similarity">
    <text evidence="2">Belongs to the SKP1 family.</text>
</comment>
<dbReference type="InterPro" id="IPR016073">
    <property type="entry name" value="Skp1_comp_POZ"/>
</dbReference>
<dbReference type="InParanoid" id="A0A1Q3C065"/>
<feature type="non-terminal residue" evidence="6">
    <location>
        <position position="1"/>
    </location>
</feature>
<dbReference type="InterPro" id="IPR036296">
    <property type="entry name" value="SKP1-like_dim_sf"/>
</dbReference>
<reference evidence="7" key="1">
    <citation type="submission" date="2016-04" db="EMBL/GenBank/DDBJ databases">
        <title>Cephalotus genome sequencing.</title>
        <authorList>
            <person name="Fukushima K."/>
            <person name="Hasebe M."/>
            <person name="Fang X."/>
        </authorList>
    </citation>
    <scope>NUCLEOTIDE SEQUENCE [LARGE SCALE GENOMIC DNA]</scope>
    <source>
        <strain evidence="7">cv. St1</strain>
    </source>
</reference>
<keyword evidence="3" id="KW-0833">Ubl conjugation pathway</keyword>
<dbReference type="STRING" id="3775.A0A1Q3C065"/>
<dbReference type="GO" id="GO:0016567">
    <property type="term" value="P:protein ubiquitination"/>
    <property type="evidence" value="ECO:0007669"/>
    <property type="project" value="UniProtKB-UniPathway"/>
</dbReference>
<gene>
    <name evidence="6" type="ORF">CFOL_v3_16983</name>
</gene>
<dbReference type="GO" id="GO:0006511">
    <property type="term" value="P:ubiquitin-dependent protein catabolic process"/>
    <property type="evidence" value="ECO:0007669"/>
    <property type="project" value="InterPro"/>
</dbReference>
<keyword evidence="7" id="KW-1185">Reference proteome</keyword>
<dbReference type="InterPro" id="IPR001232">
    <property type="entry name" value="SKP1-like"/>
</dbReference>
<evidence type="ECO:0000256" key="1">
    <source>
        <dbReference type="ARBA" id="ARBA00004906"/>
    </source>
</evidence>
<dbReference type="Pfam" id="PF01466">
    <property type="entry name" value="Skp1"/>
    <property type="match status" value="1"/>
</dbReference>